<accession>A0A6A5AST3</accession>
<evidence type="ECO:0000313" key="8">
    <source>
        <dbReference type="Proteomes" id="UP000469452"/>
    </source>
</evidence>
<dbReference type="GO" id="GO:0008239">
    <property type="term" value="F:dipeptidyl-peptidase activity"/>
    <property type="evidence" value="ECO:0007669"/>
    <property type="project" value="TreeGrafter"/>
</dbReference>
<dbReference type="VEuPathDB" id="FungiDB:H257_06218"/>
<organism evidence="7 8">
    <name type="scientific">Aphanomyces astaci</name>
    <name type="common">Crayfish plague agent</name>
    <dbReference type="NCBI Taxonomy" id="112090"/>
    <lineage>
        <taxon>Eukaryota</taxon>
        <taxon>Sar</taxon>
        <taxon>Stramenopiles</taxon>
        <taxon>Oomycota</taxon>
        <taxon>Saprolegniomycetes</taxon>
        <taxon>Saprolegniales</taxon>
        <taxon>Verrucalvaceae</taxon>
        <taxon>Aphanomyces</taxon>
    </lineage>
</organism>
<dbReference type="Proteomes" id="UP000469452">
    <property type="component" value="Unassembled WGS sequence"/>
</dbReference>
<dbReference type="GO" id="GO:0006508">
    <property type="term" value="P:proteolysis"/>
    <property type="evidence" value="ECO:0007669"/>
    <property type="project" value="UniProtKB-KW"/>
</dbReference>
<keyword evidence="6" id="KW-0812">Transmembrane</keyword>
<sequence length="170" mass="18996">MFPEFVNALEIMQASTPLLTGRPRAKKMLRMSSSDKAAITIGLLSALCIGSVLYVARTIALPYAAPVATSRSNLSSTILSELPALNFTGDLRARCTESYFVQTLNHFEAIPDTYSQRYFVCDEFWQQSSAGPIFFYVGNEADVELYLNHTGLMWEHAREFGALLVFAEHR</sequence>
<dbReference type="EMBL" id="VJMI01005549">
    <property type="protein sequence ID" value="KAF0769049.1"/>
    <property type="molecule type" value="Genomic_DNA"/>
</dbReference>
<dbReference type="AlphaFoldDB" id="A0A6A5AST3"/>
<dbReference type="InterPro" id="IPR008758">
    <property type="entry name" value="Peptidase_S28"/>
</dbReference>
<evidence type="ECO:0000256" key="6">
    <source>
        <dbReference type="SAM" id="Phobius"/>
    </source>
</evidence>
<evidence type="ECO:0000256" key="1">
    <source>
        <dbReference type="ARBA" id="ARBA00011079"/>
    </source>
</evidence>
<gene>
    <name evidence="7" type="ORF">AaE_002727</name>
</gene>
<keyword evidence="5" id="KW-0325">Glycoprotein</keyword>
<comment type="caution">
    <text evidence="7">The sequence shown here is derived from an EMBL/GenBank/DDBJ whole genome shotgun (WGS) entry which is preliminary data.</text>
</comment>
<proteinExistence type="inferred from homology"/>
<evidence type="ECO:0000256" key="4">
    <source>
        <dbReference type="ARBA" id="ARBA00022801"/>
    </source>
</evidence>
<dbReference type="PANTHER" id="PTHR11010">
    <property type="entry name" value="PROTEASE S28 PRO-X CARBOXYPEPTIDASE-RELATED"/>
    <property type="match status" value="1"/>
</dbReference>
<feature type="transmembrane region" description="Helical" evidence="6">
    <location>
        <begin position="37"/>
        <end position="56"/>
    </location>
</feature>
<evidence type="ECO:0000256" key="3">
    <source>
        <dbReference type="ARBA" id="ARBA00022729"/>
    </source>
</evidence>
<keyword evidence="3" id="KW-0732">Signal</keyword>
<dbReference type="InterPro" id="IPR029058">
    <property type="entry name" value="AB_hydrolase_fold"/>
</dbReference>
<evidence type="ECO:0000313" key="7">
    <source>
        <dbReference type="EMBL" id="KAF0769049.1"/>
    </source>
</evidence>
<reference evidence="7 8" key="1">
    <citation type="submission" date="2019-06" db="EMBL/GenBank/DDBJ databases">
        <title>Genomics analysis of Aphanomyces spp. identifies a new class of oomycete effector associated with host adaptation.</title>
        <authorList>
            <person name="Gaulin E."/>
        </authorList>
    </citation>
    <scope>NUCLEOTIDE SEQUENCE [LARGE SCALE GENOMIC DNA]</scope>
    <source>
        <strain evidence="7 8">E</strain>
    </source>
</reference>
<protein>
    <submittedName>
        <fullName evidence="7">Uncharacterized protein</fullName>
    </submittedName>
</protein>
<feature type="non-terminal residue" evidence="7">
    <location>
        <position position="170"/>
    </location>
</feature>
<keyword evidence="2" id="KW-0645">Protease</keyword>
<dbReference type="Pfam" id="PF05577">
    <property type="entry name" value="Peptidase_S28"/>
    <property type="match status" value="1"/>
</dbReference>
<dbReference type="Gene3D" id="3.40.50.1820">
    <property type="entry name" value="alpha/beta hydrolase"/>
    <property type="match status" value="1"/>
</dbReference>
<keyword evidence="4" id="KW-0378">Hydrolase</keyword>
<comment type="similarity">
    <text evidence="1">Belongs to the peptidase S28 family.</text>
</comment>
<dbReference type="PANTHER" id="PTHR11010:SF38">
    <property type="entry name" value="LYSOSOMAL PRO-X CARBOXYPEPTIDASE"/>
    <property type="match status" value="1"/>
</dbReference>
<keyword evidence="6" id="KW-0472">Membrane</keyword>
<dbReference type="GO" id="GO:0070008">
    <property type="term" value="F:serine-type exopeptidase activity"/>
    <property type="evidence" value="ECO:0007669"/>
    <property type="project" value="InterPro"/>
</dbReference>
<keyword evidence="6" id="KW-1133">Transmembrane helix</keyword>
<evidence type="ECO:0000256" key="2">
    <source>
        <dbReference type="ARBA" id="ARBA00022670"/>
    </source>
</evidence>
<evidence type="ECO:0000256" key="5">
    <source>
        <dbReference type="ARBA" id="ARBA00023180"/>
    </source>
</evidence>
<name>A0A6A5AST3_APHAT</name>